<name>A0AAN9AN68_9CAEN</name>
<evidence type="ECO:0000256" key="3">
    <source>
        <dbReference type="SAM" id="SignalP"/>
    </source>
</evidence>
<comment type="caution">
    <text evidence="5">The sequence shown here is derived from an EMBL/GenBank/DDBJ whole genome shotgun (WGS) entry which is preliminary data.</text>
</comment>
<dbReference type="Proteomes" id="UP001374579">
    <property type="component" value="Unassembled WGS sequence"/>
</dbReference>
<accession>A0AAN9AN68</accession>
<dbReference type="EMBL" id="JBAMIC010000024">
    <property type="protein sequence ID" value="KAK7090086.1"/>
    <property type="molecule type" value="Genomic_DNA"/>
</dbReference>
<evidence type="ECO:0000313" key="6">
    <source>
        <dbReference type="Proteomes" id="UP001374579"/>
    </source>
</evidence>
<protein>
    <recommendedName>
        <fullName evidence="4">UMOD/GP2/OIT3-like D8C domain-containing protein</fullName>
    </recommendedName>
</protein>
<keyword evidence="1 3" id="KW-0732">Signal</keyword>
<organism evidence="5 6">
    <name type="scientific">Littorina saxatilis</name>
    <dbReference type="NCBI Taxonomy" id="31220"/>
    <lineage>
        <taxon>Eukaryota</taxon>
        <taxon>Metazoa</taxon>
        <taxon>Spiralia</taxon>
        <taxon>Lophotrochozoa</taxon>
        <taxon>Mollusca</taxon>
        <taxon>Gastropoda</taxon>
        <taxon>Caenogastropoda</taxon>
        <taxon>Littorinimorpha</taxon>
        <taxon>Littorinoidea</taxon>
        <taxon>Littorinidae</taxon>
        <taxon>Littorina</taxon>
    </lineage>
</organism>
<evidence type="ECO:0000256" key="2">
    <source>
        <dbReference type="ARBA" id="ARBA00023157"/>
    </source>
</evidence>
<dbReference type="SUPFAM" id="SSF57414">
    <property type="entry name" value="Hairpin loop containing domain-like"/>
    <property type="match status" value="1"/>
</dbReference>
<proteinExistence type="predicted"/>
<dbReference type="Pfam" id="PF23283">
    <property type="entry name" value="D8C_UMOD"/>
    <property type="match status" value="1"/>
</dbReference>
<dbReference type="InterPro" id="IPR057774">
    <property type="entry name" value="D8C_UMOD/GP2/OIT3-like"/>
</dbReference>
<feature type="chain" id="PRO_5042980693" description="UMOD/GP2/OIT3-like D8C domain-containing protein" evidence="3">
    <location>
        <begin position="23"/>
        <end position="223"/>
    </location>
</feature>
<dbReference type="Gene3D" id="3.50.4.10">
    <property type="entry name" value="Hepatocyte Growth Factor"/>
    <property type="match status" value="1"/>
</dbReference>
<evidence type="ECO:0000313" key="5">
    <source>
        <dbReference type="EMBL" id="KAK7090086.1"/>
    </source>
</evidence>
<keyword evidence="6" id="KW-1185">Reference proteome</keyword>
<keyword evidence="2" id="KW-1015">Disulfide bond</keyword>
<evidence type="ECO:0000259" key="4">
    <source>
        <dbReference type="Pfam" id="PF23283"/>
    </source>
</evidence>
<dbReference type="AlphaFoldDB" id="A0AAN9AN68"/>
<sequence>MSPLFILVTGWVVVGAAGKVQSETYNGYRNGAVAEDIVVQSPAVSPTHCGSLCQQQDGCEAFTFDERVCRGYRSVWPFSTTGQSASKAQLLVKEIPGPCTNYTVLDDVRRDVNNGNQLLCDRGLSPGWYRFFLNGADAVMPTYCVPKYRCGTFAPYWLDLQGGELPAVGHETAARACGHWTDECCAPTHQIAVTVRNCGAFYLYKLKPPARCSDSFCAERMNN</sequence>
<reference evidence="5 6" key="1">
    <citation type="submission" date="2024-02" db="EMBL/GenBank/DDBJ databases">
        <title>Chromosome-scale genome assembly of the rough periwinkle Littorina saxatilis.</title>
        <authorList>
            <person name="De Jode A."/>
            <person name="Faria R."/>
            <person name="Formenti G."/>
            <person name="Sims Y."/>
            <person name="Smith T.P."/>
            <person name="Tracey A."/>
            <person name="Wood J.M.D."/>
            <person name="Zagrodzka Z.B."/>
            <person name="Johannesson K."/>
            <person name="Butlin R.K."/>
            <person name="Leder E.H."/>
        </authorList>
    </citation>
    <scope>NUCLEOTIDE SEQUENCE [LARGE SCALE GENOMIC DNA]</scope>
    <source>
        <strain evidence="5">Snail1</strain>
        <tissue evidence="5">Muscle</tissue>
    </source>
</reference>
<gene>
    <name evidence="5" type="ORF">V1264_009932</name>
</gene>
<evidence type="ECO:0000256" key="1">
    <source>
        <dbReference type="ARBA" id="ARBA00022729"/>
    </source>
</evidence>
<feature type="domain" description="UMOD/GP2/OIT3-like D8C" evidence="4">
    <location>
        <begin position="129"/>
        <end position="218"/>
    </location>
</feature>
<feature type="signal peptide" evidence="3">
    <location>
        <begin position="1"/>
        <end position="22"/>
    </location>
</feature>